<dbReference type="InterPro" id="IPR007276">
    <property type="entry name" value="Nop14"/>
</dbReference>
<evidence type="ECO:0000256" key="3">
    <source>
        <dbReference type="ARBA" id="ARBA00022517"/>
    </source>
</evidence>
<proteinExistence type="inferred from homology"/>
<comment type="function">
    <text evidence="6">Involved in nucleolar processing of pre-18S ribosomal RNA. Has a role in the nuclear export of 40S pre-ribosomal subunit to the cytoplasm.</text>
</comment>
<evidence type="ECO:0000256" key="8">
    <source>
        <dbReference type="SAM" id="MobiDB-lite"/>
    </source>
</evidence>
<feature type="compositionally biased region" description="Basic and acidic residues" evidence="8">
    <location>
        <begin position="508"/>
        <end position="523"/>
    </location>
</feature>
<dbReference type="GeneID" id="7896016"/>
<dbReference type="KEGG" id="tgo:TGME49_313130"/>
<evidence type="ECO:0008006" key="11">
    <source>
        <dbReference type="Google" id="ProtNLM"/>
    </source>
</evidence>
<dbReference type="Pfam" id="PF04147">
    <property type="entry name" value="Nop14"/>
    <property type="match status" value="1"/>
</dbReference>
<feature type="region of interest" description="Disordered" evidence="8">
    <location>
        <begin position="1"/>
        <end position="53"/>
    </location>
</feature>
<dbReference type="GO" id="GO:0030692">
    <property type="term" value="C:Noc4p-Nop14p complex"/>
    <property type="evidence" value="ECO:0007669"/>
    <property type="project" value="TreeGrafter"/>
</dbReference>
<sequence length="1204" mass="133693">MAKKRKAGGAPPSRNAFEVLGNKKLRREVAGQKVKGSKRDAALATQKDQQRRSRALLQRGVAQASLGTAFADERFDASSRGGGEERLALQRLRLLAQRQQRENTRRRRSRGFALGDGEDELTHSGVPLAELEDDALQGSAGGALGGALGDIEETLEFPPELFFKEGFQGDDAQEETRPRTRKEIYREIIANSKEAKARLASEQRQQQALLEKLDDDYSDLLRHRDALFRPTKKQALDALLRKHVGTDSAGEKSGDALQAPAARDMKSASKAEATFSASSPLLLDVPASSSSASSASAAASSLSRQMCVADDFDALAASLRFDRRLPGTEKLLTAEEAQERKRKLLEKKERERTERMLQLGDEPVEEEDEEEAEEGEECSDHGEEADDDDEEKECSEDEEEGDEGDEDDENDEDDEDDEDDDEEVQEARTLLEDGSEDEDGSEEEDANEENECADDDPTETGEGEKEEGTDEDEENKDEEEEDKEEEEEDKEEDEEDKEEEEEEDQGEDVQREEAEEAGDRRGVGEQMATEADDEFMTEEEKKAALWMRNEAGEEGLSFQPSAPLTREAARSLLLPHPLKSQWKLLHRVRVLHFGDDAAGTQGMAQKEKKENVFRALLAYALDAHLAALASQRGFPLTELWDALHEHYLFFAEEREDVVFSFFFPLLVNMAARVAPQALPAQLFSLLSSSFSSDAAGDKILKQSGTKRGNAERTGEKALPRDAVHALSVASQDDASLPYPLLSVGESLKESSVVPPAPADLAVLHLLFLLCPLTDFRHPLLSCAFLLLDFFSSFFSSFSLALAAGVRPSLHRLPLPPLPTSEAAAALACSEAQKVRREAPSGSAENREGENRDLPQVHASLSGDRQPAEKRGDKDQVARAHGPIPPCLSPDAVDTCMQILLLQRMAMHASGRVFPSFFTLALALLRTLLEPEGRAEGQKPEKAKEKENSPFTDTDRIKMAQAVLATLRAQTTQMAEASPAAYVPVAHCLLPAAPFLHASILLSVLRSSPKAKQAAHAAARVDESDTTEAVLERLRDSPFFPLLTNFRRFWRESESILKKPLVPLSLYHTAEKVGLTLLTPRYVEPAMLRRRGASSATDDTREDFEELRREKRQANEMRRHVGRMLRRDAAFLVAQKGRKEVHRKRRNADRQKEILGILEQDQVEYKKLKTTGGTMDTSLAAYRPSKCKKKKRMAGNQQEAQIQHG</sequence>
<dbReference type="GO" id="GO:0030490">
    <property type="term" value="P:maturation of SSU-rRNA"/>
    <property type="evidence" value="ECO:0007669"/>
    <property type="project" value="TreeGrafter"/>
</dbReference>
<reference evidence="9" key="1">
    <citation type="submission" date="2013-04" db="EMBL/GenBank/DDBJ databases">
        <authorList>
            <person name="Sibley D."/>
            <person name="Venepally P."/>
            <person name="Karamycheva S."/>
            <person name="Hadjithomas M."/>
            <person name="Khan A."/>
            <person name="Brunk B."/>
            <person name="Roos D."/>
            <person name="Caler E."/>
            <person name="Lorenzi H."/>
        </authorList>
    </citation>
    <scope>NUCLEOTIDE SEQUENCE [LARGE SCALE GENOMIC DNA]</scope>
    <source>
        <strain evidence="9">ME49</strain>
    </source>
</reference>
<evidence type="ECO:0000256" key="1">
    <source>
        <dbReference type="ARBA" id="ARBA00004604"/>
    </source>
</evidence>
<dbReference type="AlphaFoldDB" id="A0A125YJC1"/>
<feature type="compositionally biased region" description="Acidic residues" evidence="8">
    <location>
        <begin position="362"/>
        <end position="424"/>
    </location>
</feature>
<keyword evidence="5" id="KW-0539">Nucleus</keyword>
<evidence type="ECO:0000256" key="7">
    <source>
        <dbReference type="SAM" id="Coils"/>
    </source>
</evidence>
<feature type="compositionally biased region" description="Basic and acidic residues" evidence="8">
    <location>
        <begin position="346"/>
        <end position="355"/>
    </location>
</feature>
<feature type="region of interest" description="Disordered" evidence="8">
    <location>
        <begin position="1175"/>
        <end position="1204"/>
    </location>
</feature>
<feature type="region of interest" description="Disordered" evidence="8">
    <location>
        <begin position="97"/>
        <end position="121"/>
    </location>
</feature>
<keyword evidence="4" id="KW-0698">rRNA processing</keyword>
<evidence type="ECO:0000313" key="10">
    <source>
        <dbReference type="Proteomes" id="UP000001529"/>
    </source>
</evidence>
<name>A0A125YJC1_TOXGM</name>
<gene>
    <name evidence="9" type="ORF">TGME49_313130</name>
</gene>
<accession>A0A125YJC1</accession>
<feature type="region of interest" description="Disordered" evidence="8">
    <location>
        <begin position="323"/>
        <end position="536"/>
    </location>
</feature>
<dbReference type="PANTHER" id="PTHR23183">
    <property type="entry name" value="NOP14"/>
    <property type="match status" value="1"/>
</dbReference>
<organism evidence="9 10">
    <name type="scientific">Toxoplasma gondii (strain ATCC 50611 / Me49)</name>
    <dbReference type="NCBI Taxonomy" id="508771"/>
    <lineage>
        <taxon>Eukaryota</taxon>
        <taxon>Sar</taxon>
        <taxon>Alveolata</taxon>
        <taxon>Apicomplexa</taxon>
        <taxon>Conoidasida</taxon>
        <taxon>Coccidia</taxon>
        <taxon>Eucoccidiorida</taxon>
        <taxon>Eimeriorina</taxon>
        <taxon>Sarcocystidae</taxon>
        <taxon>Toxoplasma</taxon>
    </lineage>
</organism>
<dbReference type="PANTHER" id="PTHR23183:SF0">
    <property type="entry name" value="NUCLEOLAR PROTEIN 14"/>
    <property type="match status" value="1"/>
</dbReference>
<evidence type="ECO:0000256" key="4">
    <source>
        <dbReference type="ARBA" id="ARBA00022552"/>
    </source>
</evidence>
<evidence type="ECO:0000313" key="9">
    <source>
        <dbReference type="EMBL" id="EPT25953.1"/>
    </source>
</evidence>
<comment type="subcellular location">
    <subcellularLocation>
        <location evidence="1">Nucleus</location>
        <location evidence="1">Nucleolus</location>
    </subcellularLocation>
</comment>
<protein>
    <recommendedName>
        <fullName evidence="11">Nop14-like family protein</fullName>
    </recommendedName>
</protein>
<dbReference type="RefSeq" id="XP_002364525.1">
    <property type="nucleotide sequence ID" value="XM_002364484.2"/>
</dbReference>
<feature type="coiled-coil region" evidence="7">
    <location>
        <begin position="185"/>
        <end position="216"/>
    </location>
</feature>
<feature type="compositionally biased region" description="Basic and acidic residues" evidence="8">
    <location>
        <begin position="865"/>
        <end position="877"/>
    </location>
</feature>
<feature type="compositionally biased region" description="Acidic residues" evidence="8">
    <location>
        <begin position="433"/>
        <end position="507"/>
    </location>
</feature>
<keyword evidence="3" id="KW-0690">Ribosome biogenesis</keyword>
<evidence type="ECO:0000256" key="5">
    <source>
        <dbReference type="ARBA" id="ARBA00023242"/>
    </source>
</evidence>
<dbReference type="Proteomes" id="UP000001529">
    <property type="component" value="Chromosome XI"/>
</dbReference>
<feature type="compositionally biased region" description="Basic and acidic residues" evidence="8">
    <location>
        <begin position="835"/>
        <end position="854"/>
    </location>
</feature>
<dbReference type="EMBL" id="KE138837">
    <property type="protein sequence ID" value="EPT25953.1"/>
    <property type="molecule type" value="Genomic_DNA"/>
</dbReference>
<evidence type="ECO:0000256" key="6">
    <source>
        <dbReference type="ARBA" id="ARBA00024695"/>
    </source>
</evidence>
<dbReference type="GO" id="GO:0032040">
    <property type="term" value="C:small-subunit processome"/>
    <property type="evidence" value="ECO:0007669"/>
    <property type="project" value="InterPro"/>
</dbReference>
<feature type="region of interest" description="Disordered" evidence="8">
    <location>
        <begin position="245"/>
        <end position="303"/>
    </location>
</feature>
<keyword evidence="10" id="KW-1185">Reference proteome</keyword>
<feature type="compositionally biased region" description="Low complexity" evidence="8">
    <location>
        <begin position="276"/>
        <end position="303"/>
    </location>
</feature>
<feature type="compositionally biased region" description="Polar residues" evidence="8">
    <location>
        <begin position="1194"/>
        <end position="1204"/>
    </location>
</feature>
<feature type="region of interest" description="Disordered" evidence="8">
    <location>
        <begin position="835"/>
        <end position="883"/>
    </location>
</feature>
<dbReference type="EMBL" id="CM002046">
    <property type="protein sequence ID" value="EPT25953.1"/>
    <property type="molecule type" value="Genomic_DNA"/>
</dbReference>
<comment type="similarity">
    <text evidence="2">Belongs to the NOP14 family.</text>
</comment>
<dbReference type="OrthoDB" id="441771at2759"/>
<dbReference type="VEuPathDB" id="ToxoDB:TGME49_313130"/>
<keyword evidence="7" id="KW-0175">Coiled coil</keyword>
<evidence type="ECO:0000256" key="2">
    <source>
        <dbReference type="ARBA" id="ARBA00007466"/>
    </source>
</evidence>